<dbReference type="Proteomes" id="UP000007174">
    <property type="component" value="Unassembled WGS sequence"/>
</dbReference>
<organism evidence="1 2">
    <name type="scientific">Colletotrichum higginsianum (strain IMI 349063)</name>
    <name type="common">Crucifer anthracnose fungus</name>
    <dbReference type="NCBI Taxonomy" id="759273"/>
    <lineage>
        <taxon>Eukaryota</taxon>
        <taxon>Fungi</taxon>
        <taxon>Dikarya</taxon>
        <taxon>Ascomycota</taxon>
        <taxon>Pezizomycotina</taxon>
        <taxon>Sordariomycetes</taxon>
        <taxon>Hypocreomycetidae</taxon>
        <taxon>Glomerellales</taxon>
        <taxon>Glomerellaceae</taxon>
        <taxon>Colletotrichum</taxon>
        <taxon>Colletotrichum destructivum species complex</taxon>
    </lineage>
</organism>
<dbReference type="EMBL" id="CACQ02000701">
    <property type="protein sequence ID" value="CCF33288.1"/>
    <property type="molecule type" value="Genomic_DNA"/>
</dbReference>
<dbReference type="AlphaFoldDB" id="H1UZ87"/>
<name>H1UZ87_COLHI</name>
<evidence type="ECO:0000313" key="2">
    <source>
        <dbReference type="Proteomes" id="UP000007174"/>
    </source>
</evidence>
<protein>
    <submittedName>
        <fullName evidence="1">Uncharacterized protein</fullName>
    </submittedName>
</protein>
<evidence type="ECO:0000313" key="1">
    <source>
        <dbReference type="EMBL" id="CCF33288.1"/>
    </source>
</evidence>
<reference evidence="2" key="1">
    <citation type="journal article" date="2012" name="Nat. Genet.">
        <title>Lifestyle transitions in plant pathogenic Colletotrichum fungi deciphered by genome and transcriptome analyses.</title>
        <authorList>
            <person name="O'Connell R.J."/>
            <person name="Thon M.R."/>
            <person name="Hacquard S."/>
            <person name="Amyotte S.G."/>
            <person name="Kleemann J."/>
            <person name="Torres M.F."/>
            <person name="Damm U."/>
            <person name="Buiate E.A."/>
            <person name="Epstein L."/>
            <person name="Alkan N."/>
            <person name="Altmueller J."/>
            <person name="Alvarado-Balderrama L."/>
            <person name="Bauser C.A."/>
            <person name="Becker C."/>
            <person name="Birren B.W."/>
            <person name="Chen Z."/>
            <person name="Choi J."/>
            <person name="Crouch J.A."/>
            <person name="Duvick J.P."/>
            <person name="Farman M.A."/>
            <person name="Gan P."/>
            <person name="Heiman D."/>
            <person name="Henrissat B."/>
            <person name="Howard R.J."/>
            <person name="Kabbage M."/>
            <person name="Koch C."/>
            <person name="Kracher B."/>
            <person name="Kubo Y."/>
            <person name="Law A.D."/>
            <person name="Lebrun M.-H."/>
            <person name="Lee Y.-H."/>
            <person name="Miyara I."/>
            <person name="Moore N."/>
            <person name="Neumann U."/>
            <person name="Nordstroem K."/>
            <person name="Panaccione D.G."/>
            <person name="Panstruga R."/>
            <person name="Place M."/>
            <person name="Proctor R.H."/>
            <person name="Prusky D."/>
            <person name="Rech G."/>
            <person name="Reinhardt R."/>
            <person name="Rollins J.A."/>
            <person name="Rounsley S."/>
            <person name="Schardl C.L."/>
            <person name="Schwartz D.C."/>
            <person name="Shenoy N."/>
            <person name="Shirasu K."/>
            <person name="Sikhakolli U.R."/>
            <person name="Stueber K."/>
            <person name="Sukno S.A."/>
            <person name="Sweigard J.A."/>
            <person name="Takano Y."/>
            <person name="Takahara H."/>
            <person name="Trail F."/>
            <person name="van der Does H.C."/>
            <person name="Voll L.M."/>
            <person name="Will I."/>
            <person name="Young S."/>
            <person name="Zeng Q."/>
            <person name="Zhang J."/>
            <person name="Zhou S."/>
            <person name="Dickman M.B."/>
            <person name="Schulze-Lefert P."/>
            <person name="Ver Loren van Themaat E."/>
            <person name="Ma L.-J."/>
            <person name="Vaillancourt L.J."/>
        </authorList>
    </citation>
    <scope>NUCLEOTIDE SEQUENCE [LARGE SCALE GENOMIC DNA]</scope>
    <source>
        <strain evidence="2">IMI 349063</strain>
    </source>
</reference>
<dbReference type="HOGENOM" id="CLU_2775796_0_0_1"/>
<proteinExistence type="predicted"/>
<gene>
    <name evidence="1" type="ORF">CH063_05507</name>
</gene>
<accession>H1UZ87</accession>
<sequence>MRRWSLSIYMAENSSYITPGGQGKRETHCRTLTRESWLRLPYFKVEFVLRGFCSVAFPLHTPLMAGQSN</sequence>